<name>A0A1D3K1A2_PSEVE</name>
<gene>
    <name evidence="1" type="ORF">PVE_R1G4170</name>
</gene>
<evidence type="ECO:0000313" key="1">
    <source>
        <dbReference type="EMBL" id="SBW82052.1"/>
    </source>
</evidence>
<reference evidence="2" key="1">
    <citation type="submission" date="2016-07" db="EMBL/GenBank/DDBJ databases">
        <authorList>
            <person name="Florea S."/>
            <person name="Webb J.S."/>
            <person name="Jaromczyk J."/>
            <person name="Schardl C.L."/>
        </authorList>
    </citation>
    <scope>NUCLEOTIDE SEQUENCE [LARGE SCALE GENOMIC DNA]</scope>
    <source>
        <strain evidence="2">1YdBTEX2</strain>
    </source>
</reference>
<dbReference type="AlphaFoldDB" id="A0A1D3K1A2"/>
<organism evidence="1 2">
    <name type="scientific">Pseudomonas veronii 1YdBTEX2</name>
    <dbReference type="NCBI Taxonomy" id="1295141"/>
    <lineage>
        <taxon>Bacteria</taxon>
        <taxon>Pseudomonadati</taxon>
        <taxon>Pseudomonadota</taxon>
        <taxon>Gammaproteobacteria</taxon>
        <taxon>Pseudomonadales</taxon>
        <taxon>Pseudomonadaceae</taxon>
        <taxon>Pseudomonas</taxon>
    </lineage>
</organism>
<evidence type="ECO:0000313" key="2">
    <source>
        <dbReference type="Proteomes" id="UP000245431"/>
    </source>
</evidence>
<dbReference type="Proteomes" id="UP000245431">
    <property type="component" value="Chromosome PVE_r1"/>
</dbReference>
<accession>A0A1D3K1A2</accession>
<proteinExistence type="predicted"/>
<dbReference type="EMBL" id="LT599583">
    <property type="protein sequence ID" value="SBW82052.1"/>
    <property type="molecule type" value="Genomic_DNA"/>
</dbReference>
<protein>
    <submittedName>
        <fullName evidence="1">Uncharacterized protein</fullName>
    </submittedName>
</protein>
<sequence>MLVTLCALITPEKSKAKKSLHRCRLFPIWLHDLDSNQGPND</sequence>